<evidence type="ECO:0000313" key="1">
    <source>
        <dbReference type="EMBL" id="KNC34896.1"/>
    </source>
</evidence>
<name>A0A0L0CRR2_LUCCU</name>
<evidence type="ECO:0000313" key="2">
    <source>
        <dbReference type="Proteomes" id="UP000037069"/>
    </source>
</evidence>
<proteinExistence type="predicted"/>
<dbReference type="Proteomes" id="UP000037069">
    <property type="component" value="Unassembled WGS sequence"/>
</dbReference>
<sequence>MSLDAVAETTESSHDCFFLVGVCIRLEPILPGIPQRGYYGKGLDSSSTSTKCLYMTGTSTYKNCHMSSLLKDSGAMVDRCQVYPVDEKDHREIRCSR</sequence>
<dbReference type="AlphaFoldDB" id="A0A0L0CRR2"/>
<protein>
    <submittedName>
        <fullName evidence="1">Uncharacterized protein</fullName>
    </submittedName>
</protein>
<organism evidence="1 2">
    <name type="scientific">Lucilia cuprina</name>
    <name type="common">Green bottle fly</name>
    <name type="synonym">Australian sheep blowfly</name>
    <dbReference type="NCBI Taxonomy" id="7375"/>
    <lineage>
        <taxon>Eukaryota</taxon>
        <taxon>Metazoa</taxon>
        <taxon>Ecdysozoa</taxon>
        <taxon>Arthropoda</taxon>
        <taxon>Hexapoda</taxon>
        <taxon>Insecta</taxon>
        <taxon>Pterygota</taxon>
        <taxon>Neoptera</taxon>
        <taxon>Endopterygota</taxon>
        <taxon>Diptera</taxon>
        <taxon>Brachycera</taxon>
        <taxon>Muscomorpha</taxon>
        <taxon>Oestroidea</taxon>
        <taxon>Calliphoridae</taxon>
        <taxon>Luciliinae</taxon>
        <taxon>Lucilia</taxon>
    </lineage>
</organism>
<keyword evidence="2" id="KW-1185">Reference proteome</keyword>
<comment type="caution">
    <text evidence="1">The sequence shown here is derived from an EMBL/GenBank/DDBJ whole genome shotgun (WGS) entry which is preliminary data.</text>
</comment>
<dbReference type="EMBL" id="JRES01000008">
    <property type="protein sequence ID" value="KNC34896.1"/>
    <property type="molecule type" value="Genomic_DNA"/>
</dbReference>
<reference evidence="1 2" key="1">
    <citation type="journal article" date="2015" name="Nat. Commun.">
        <title>Lucilia cuprina genome unlocks parasitic fly biology to underpin future interventions.</title>
        <authorList>
            <person name="Anstead C.A."/>
            <person name="Korhonen P.K."/>
            <person name="Young N.D."/>
            <person name="Hall R.S."/>
            <person name="Jex A.R."/>
            <person name="Murali S.C."/>
            <person name="Hughes D.S."/>
            <person name="Lee S.F."/>
            <person name="Perry T."/>
            <person name="Stroehlein A.J."/>
            <person name="Ansell B.R."/>
            <person name="Breugelmans B."/>
            <person name="Hofmann A."/>
            <person name="Qu J."/>
            <person name="Dugan S."/>
            <person name="Lee S.L."/>
            <person name="Chao H."/>
            <person name="Dinh H."/>
            <person name="Han Y."/>
            <person name="Doddapaneni H.V."/>
            <person name="Worley K.C."/>
            <person name="Muzny D.M."/>
            <person name="Ioannidis P."/>
            <person name="Waterhouse R.M."/>
            <person name="Zdobnov E.M."/>
            <person name="James P.J."/>
            <person name="Bagnall N.H."/>
            <person name="Kotze A.C."/>
            <person name="Gibbs R.A."/>
            <person name="Richards S."/>
            <person name="Batterham P."/>
            <person name="Gasser R.B."/>
        </authorList>
    </citation>
    <scope>NUCLEOTIDE SEQUENCE [LARGE SCALE GENOMIC DNA]</scope>
    <source>
        <strain evidence="1 2">LS</strain>
        <tissue evidence="1">Full body</tissue>
    </source>
</reference>
<accession>A0A0L0CRR2</accession>
<gene>
    <name evidence="1" type="ORF">FF38_11352</name>
</gene>